<dbReference type="InterPro" id="IPR054612">
    <property type="entry name" value="Phage_capsid-like_C"/>
</dbReference>
<dbReference type="SUPFAM" id="SSF56563">
    <property type="entry name" value="Major capsid protein gp5"/>
    <property type="match status" value="1"/>
</dbReference>
<comment type="caution">
    <text evidence="3">The sequence shown here is derived from an EMBL/GenBank/DDBJ whole genome shotgun (WGS) entry which is preliminary data.</text>
</comment>
<comment type="subcellular location">
    <subcellularLocation>
        <location evidence="1">Virion</location>
    </subcellularLocation>
</comment>
<gene>
    <name evidence="3" type="ORF">DXA79_03830</name>
</gene>
<proteinExistence type="predicted"/>
<dbReference type="AlphaFoldDB" id="A0A3E5HP71"/>
<protein>
    <submittedName>
        <fullName evidence="3">Phage major capsid protein</fullName>
    </submittedName>
</protein>
<dbReference type="EMBL" id="QSWD01000002">
    <property type="protein sequence ID" value="RGP03622.1"/>
    <property type="molecule type" value="Genomic_DNA"/>
</dbReference>
<dbReference type="RefSeq" id="WP_117611927.1">
    <property type="nucleotide sequence ID" value="NZ_JAQEVG010000002.1"/>
</dbReference>
<sequence length="293" mass="31546">MAMKTDQIKLPVSVATEIVNKAKDTSTIAFLSPSTPQIFSDADYLVFDGKSEAEVVAEGAVKGSYEQTVDSVVAKRFKVQTTTRVTSELQWADEDNQLQIIRSIQADQAAALGRALDYVIYHAINPKAGTALSGFNPLSTSAVQVTAGDDDISNVDALADALNDSYDINGVALSKTWASRLRKLRVPSTGMRFYPEIPLNLQAGSLDGITAATSGTVNGRLATTPTKVLAFMGDFSLIKWGMVRDLTSEIIAYGDPDQTGVDLKAHNQIAYRTEAMYAFAVIDPHAFAVLKTK</sequence>
<evidence type="ECO:0000313" key="3">
    <source>
        <dbReference type="EMBL" id="RGP03622.1"/>
    </source>
</evidence>
<dbReference type="InterPro" id="IPR024455">
    <property type="entry name" value="Phage_capsid"/>
</dbReference>
<dbReference type="Pfam" id="PF05065">
    <property type="entry name" value="Phage_capsid"/>
    <property type="match status" value="1"/>
</dbReference>
<dbReference type="NCBIfam" id="TIGR01554">
    <property type="entry name" value="major_cap_HK97"/>
    <property type="match status" value="1"/>
</dbReference>
<evidence type="ECO:0000259" key="2">
    <source>
        <dbReference type="Pfam" id="PF05065"/>
    </source>
</evidence>
<evidence type="ECO:0000256" key="1">
    <source>
        <dbReference type="ARBA" id="ARBA00004328"/>
    </source>
</evidence>
<dbReference type="Gene3D" id="3.30.2320.10">
    <property type="entry name" value="hypothetical protein PF0899 domain"/>
    <property type="match status" value="1"/>
</dbReference>
<dbReference type="Gene3D" id="3.30.2400.10">
    <property type="entry name" value="Major capsid protein gp5"/>
    <property type="match status" value="1"/>
</dbReference>
<accession>A0A3E5HP71</accession>
<reference evidence="3 4" key="1">
    <citation type="submission" date="2018-08" db="EMBL/GenBank/DDBJ databases">
        <title>A genome reference for cultivated species of the human gut microbiota.</title>
        <authorList>
            <person name="Zou Y."/>
            <person name="Xue W."/>
            <person name="Luo G."/>
        </authorList>
    </citation>
    <scope>NUCLEOTIDE SEQUENCE [LARGE SCALE GENOMIC DNA]</scope>
    <source>
        <strain evidence="3 4">OF05-12</strain>
    </source>
</reference>
<feature type="domain" description="Phage capsid-like C-terminal" evidence="2">
    <location>
        <begin position="11"/>
        <end position="291"/>
    </location>
</feature>
<organism evidence="3 4">
    <name type="scientific">Bifidobacterium pseudocatenulatum</name>
    <dbReference type="NCBI Taxonomy" id="28026"/>
    <lineage>
        <taxon>Bacteria</taxon>
        <taxon>Bacillati</taxon>
        <taxon>Actinomycetota</taxon>
        <taxon>Actinomycetes</taxon>
        <taxon>Bifidobacteriales</taxon>
        <taxon>Bifidobacteriaceae</taxon>
        <taxon>Bifidobacterium</taxon>
    </lineage>
</organism>
<dbReference type="Proteomes" id="UP000261031">
    <property type="component" value="Unassembled WGS sequence"/>
</dbReference>
<evidence type="ECO:0000313" key="4">
    <source>
        <dbReference type="Proteomes" id="UP000261031"/>
    </source>
</evidence>
<name>A0A3E5HP71_BIFPS</name>